<dbReference type="PANTHER" id="PTHR10954:SF18">
    <property type="entry name" value="RIBONUCLEASE HII"/>
    <property type="match status" value="1"/>
</dbReference>
<feature type="binding site" evidence="14 15">
    <location>
        <position position="48"/>
    </location>
    <ligand>
        <name>a divalent metal cation</name>
        <dbReference type="ChEBI" id="CHEBI:60240"/>
    </ligand>
</feature>
<comment type="catalytic activity">
    <reaction evidence="1 14 15 16">
        <text>Endonucleolytic cleavage to 5'-phosphomonoester.</text>
        <dbReference type="EC" id="3.1.26.4"/>
    </reaction>
</comment>
<dbReference type="SUPFAM" id="SSF53098">
    <property type="entry name" value="Ribonuclease H-like"/>
    <property type="match status" value="1"/>
</dbReference>
<dbReference type="NCBIfam" id="NF000596">
    <property type="entry name" value="PRK00015.1-4"/>
    <property type="match status" value="1"/>
</dbReference>
<keyword evidence="20" id="KW-1185">Reference proteome</keyword>
<evidence type="ECO:0000259" key="18">
    <source>
        <dbReference type="PROSITE" id="PS51975"/>
    </source>
</evidence>
<dbReference type="PROSITE" id="PS51975">
    <property type="entry name" value="RNASE_H_2"/>
    <property type="match status" value="1"/>
</dbReference>
<evidence type="ECO:0000256" key="10">
    <source>
        <dbReference type="ARBA" id="ARBA00022723"/>
    </source>
</evidence>
<comment type="cofactor">
    <cofactor evidence="2">
        <name>Mg(2+)</name>
        <dbReference type="ChEBI" id="CHEBI:18420"/>
    </cofactor>
</comment>
<dbReference type="EC" id="3.1.26.4" evidence="6 14"/>
<dbReference type="HAMAP" id="MF_00052_B">
    <property type="entry name" value="RNase_HII_B"/>
    <property type="match status" value="1"/>
</dbReference>
<evidence type="ECO:0000256" key="11">
    <source>
        <dbReference type="ARBA" id="ARBA00022759"/>
    </source>
</evidence>
<dbReference type="InterPro" id="IPR022898">
    <property type="entry name" value="RNase_HII"/>
</dbReference>
<dbReference type="GO" id="GO:0006298">
    <property type="term" value="P:mismatch repair"/>
    <property type="evidence" value="ECO:0007669"/>
    <property type="project" value="TreeGrafter"/>
</dbReference>
<evidence type="ECO:0000256" key="8">
    <source>
        <dbReference type="ARBA" id="ARBA00022490"/>
    </source>
</evidence>
<evidence type="ECO:0000256" key="9">
    <source>
        <dbReference type="ARBA" id="ARBA00022722"/>
    </source>
</evidence>
<dbReference type="InterPro" id="IPR012337">
    <property type="entry name" value="RNaseH-like_sf"/>
</dbReference>
<keyword evidence="9 14" id="KW-0540">Nuclease</keyword>
<dbReference type="GO" id="GO:0003723">
    <property type="term" value="F:RNA binding"/>
    <property type="evidence" value="ECO:0007669"/>
    <property type="project" value="UniProtKB-UniRule"/>
</dbReference>
<dbReference type="Pfam" id="PF01351">
    <property type="entry name" value="RNase_HII"/>
    <property type="match status" value="1"/>
</dbReference>
<evidence type="ECO:0000256" key="16">
    <source>
        <dbReference type="RuleBase" id="RU003515"/>
    </source>
</evidence>
<comment type="function">
    <text evidence="3 14 16">Endonuclease that specifically degrades the RNA of RNA-DNA hybrids.</text>
</comment>
<evidence type="ECO:0000256" key="7">
    <source>
        <dbReference type="ARBA" id="ARBA00019179"/>
    </source>
</evidence>
<dbReference type="GO" id="GO:0005737">
    <property type="term" value="C:cytoplasm"/>
    <property type="evidence" value="ECO:0007669"/>
    <property type="project" value="UniProtKB-SubCell"/>
</dbReference>
<keyword evidence="8 14" id="KW-0963">Cytoplasm</keyword>
<evidence type="ECO:0000256" key="14">
    <source>
        <dbReference type="HAMAP-Rule" id="MF_00052"/>
    </source>
</evidence>
<dbReference type="AlphaFoldDB" id="A0A562B3K7"/>
<dbReference type="CDD" id="cd07182">
    <property type="entry name" value="RNase_HII_bacteria_HII_like"/>
    <property type="match status" value="1"/>
</dbReference>
<evidence type="ECO:0000256" key="12">
    <source>
        <dbReference type="ARBA" id="ARBA00022801"/>
    </source>
</evidence>
<reference evidence="19 20" key="1">
    <citation type="submission" date="2019-07" db="EMBL/GenBank/DDBJ databases">
        <title>Genome sequencing of lignin-degrading bacterial isolates.</title>
        <authorList>
            <person name="Gladden J."/>
        </authorList>
    </citation>
    <scope>NUCLEOTIDE SEQUENCE [LARGE SCALE GENOMIC DNA]</scope>
    <source>
        <strain evidence="19 20">J11</strain>
    </source>
</reference>
<dbReference type="GO" id="GO:0004523">
    <property type="term" value="F:RNA-DNA hybrid ribonuclease activity"/>
    <property type="evidence" value="ECO:0007669"/>
    <property type="project" value="UniProtKB-UniRule"/>
</dbReference>
<proteinExistence type="inferred from homology"/>
<evidence type="ECO:0000313" key="19">
    <source>
        <dbReference type="EMBL" id="TWG79736.1"/>
    </source>
</evidence>
<keyword evidence="12 14" id="KW-0378">Hydrolase</keyword>
<evidence type="ECO:0000256" key="3">
    <source>
        <dbReference type="ARBA" id="ARBA00004065"/>
    </source>
</evidence>
<evidence type="ECO:0000256" key="15">
    <source>
        <dbReference type="PROSITE-ProRule" id="PRU01319"/>
    </source>
</evidence>
<dbReference type="InterPro" id="IPR001352">
    <property type="entry name" value="RNase_HII/HIII"/>
</dbReference>
<dbReference type="InterPro" id="IPR036397">
    <property type="entry name" value="RNaseH_sf"/>
</dbReference>
<dbReference type="PANTHER" id="PTHR10954">
    <property type="entry name" value="RIBONUCLEASE H2 SUBUNIT A"/>
    <property type="match status" value="1"/>
</dbReference>
<comment type="cofactor">
    <cofactor evidence="14 15">
        <name>Mn(2+)</name>
        <dbReference type="ChEBI" id="CHEBI:29035"/>
    </cofactor>
    <cofactor evidence="14 15">
        <name>Mg(2+)</name>
        <dbReference type="ChEBI" id="CHEBI:18420"/>
    </cofactor>
    <text evidence="14 15">Manganese or magnesium. Binds 1 divalent metal ion per monomer in the absence of substrate. May bind a second metal ion after substrate binding.</text>
</comment>
<keyword evidence="13 14" id="KW-0464">Manganese</keyword>
<evidence type="ECO:0000256" key="1">
    <source>
        <dbReference type="ARBA" id="ARBA00000077"/>
    </source>
</evidence>
<evidence type="ECO:0000256" key="5">
    <source>
        <dbReference type="ARBA" id="ARBA00007383"/>
    </source>
</evidence>
<sequence>MTRLAGNRAKRATRATSGKGRKMTADAQLGLALSPAAALAERLCGVDEAGRGPLAGPVFAAAVVLDPKRPIDGLADSKMLTARKREALFDEIQQRALAWHIAFATVEEIDTLNILHATMLAMRRAVEGVAACGVVPDLVQVDGNRCPEIRYPVEAIVKGDATVQAISAASILAKVARDRELMTLHEQYPDYGFDAHVGYGTPQHLLALARFGATPHHRRSFAPVREALIRGPLGPDAMLALPAGSGSDALDDAFEDSQDDSDALIDAFATPGTATS</sequence>
<dbReference type="GO" id="GO:0043137">
    <property type="term" value="P:DNA replication, removal of RNA primer"/>
    <property type="evidence" value="ECO:0007669"/>
    <property type="project" value="TreeGrafter"/>
</dbReference>
<feature type="domain" description="RNase H type-2" evidence="18">
    <location>
        <begin position="41"/>
        <end position="233"/>
    </location>
</feature>
<dbReference type="GO" id="GO:0030145">
    <property type="term" value="F:manganese ion binding"/>
    <property type="evidence" value="ECO:0007669"/>
    <property type="project" value="UniProtKB-UniRule"/>
</dbReference>
<dbReference type="NCBIfam" id="NF000595">
    <property type="entry name" value="PRK00015.1-3"/>
    <property type="match status" value="1"/>
</dbReference>
<dbReference type="InterPro" id="IPR024567">
    <property type="entry name" value="RNase_HII/HIII_dom"/>
</dbReference>
<evidence type="ECO:0000256" key="17">
    <source>
        <dbReference type="SAM" id="MobiDB-lite"/>
    </source>
</evidence>
<comment type="caution">
    <text evidence="19">The sequence shown here is derived from an EMBL/GenBank/DDBJ whole genome shotgun (WGS) entry which is preliminary data.</text>
</comment>
<feature type="binding site" evidence="14 15">
    <location>
        <position position="47"/>
    </location>
    <ligand>
        <name>a divalent metal cation</name>
        <dbReference type="ChEBI" id="CHEBI:60240"/>
    </ligand>
</feature>
<gene>
    <name evidence="14" type="primary">rnhB</name>
    <name evidence="19" type="ORF">L602_000600001360</name>
</gene>
<feature type="binding site" evidence="14 15">
    <location>
        <position position="142"/>
    </location>
    <ligand>
        <name>a divalent metal cation</name>
        <dbReference type="ChEBI" id="CHEBI:60240"/>
    </ligand>
</feature>
<organism evidence="19 20">
    <name type="scientific">Cupriavidus gilardii J11</name>
    <dbReference type="NCBI Taxonomy" id="936133"/>
    <lineage>
        <taxon>Bacteria</taxon>
        <taxon>Pseudomonadati</taxon>
        <taxon>Pseudomonadota</taxon>
        <taxon>Betaproteobacteria</taxon>
        <taxon>Burkholderiales</taxon>
        <taxon>Burkholderiaceae</taxon>
        <taxon>Cupriavidus</taxon>
    </lineage>
</organism>
<comment type="subcellular location">
    <subcellularLocation>
        <location evidence="4 14">Cytoplasm</location>
    </subcellularLocation>
</comment>
<evidence type="ECO:0000256" key="6">
    <source>
        <dbReference type="ARBA" id="ARBA00012180"/>
    </source>
</evidence>
<dbReference type="EMBL" id="VLJN01000056">
    <property type="protein sequence ID" value="TWG79736.1"/>
    <property type="molecule type" value="Genomic_DNA"/>
</dbReference>
<dbReference type="Gene3D" id="3.30.420.10">
    <property type="entry name" value="Ribonuclease H-like superfamily/Ribonuclease H"/>
    <property type="match status" value="1"/>
</dbReference>
<dbReference type="GO" id="GO:0032299">
    <property type="term" value="C:ribonuclease H2 complex"/>
    <property type="evidence" value="ECO:0007669"/>
    <property type="project" value="TreeGrafter"/>
</dbReference>
<feature type="region of interest" description="Disordered" evidence="17">
    <location>
        <begin position="1"/>
        <end position="23"/>
    </location>
</feature>
<evidence type="ECO:0000256" key="2">
    <source>
        <dbReference type="ARBA" id="ARBA00001946"/>
    </source>
</evidence>
<evidence type="ECO:0000256" key="4">
    <source>
        <dbReference type="ARBA" id="ARBA00004496"/>
    </source>
</evidence>
<accession>A0A562B3K7</accession>
<protein>
    <recommendedName>
        <fullName evidence="7 14">Ribonuclease HII</fullName>
        <shortName evidence="14">RNase HII</shortName>
        <ecNumber evidence="6 14">3.1.26.4</ecNumber>
    </recommendedName>
</protein>
<evidence type="ECO:0000256" key="13">
    <source>
        <dbReference type="ARBA" id="ARBA00023211"/>
    </source>
</evidence>
<name>A0A562B3K7_9BURK</name>
<dbReference type="Proteomes" id="UP000318141">
    <property type="component" value="Unassembled WGS sequence"/>
</dbReference>
<keyword evidence="10 14" id="KW-0479">Metal-binding</keyword>
<keyword evidence="11 14" id="KW-0255">Endonuclease</keyword>
<evidence type="ECO:0000313" key="20">
    <source>
        <dbReference type="Proteomes" id="UP000318141"/>
    </source>
</evidence>
<dbReference type="FunFam" id="3.30.420.10:FF:000006">
    <property type="entry name" value="Ribonuclease HII"/>
    <property type="match status" value="1"/>
</dbReference>
<comment type="similarity">
    <text evidence="5 14 16">Belongs to the RNase HII family.</text>
</comment>